<dbReference type="Gene3D" id="3.30.565.10">
    <property type="entry name" value="Histidine kinase-like ATPase, C-terminal domain"/>
    <property type="match status" value="1"/>
</dbReference>
<sequence length="517" mass="54712">MQFQLSGGAWRSGGASFLARYLFALFLFAVALAARFMLVDVLPARGFPFLSFFPAVLLTAYMVGLGPGMLVAMLSTVSAWAFFMGPAVGPASMASSDIIALVFFAVILVVDCLVIDRMNTAMRQLRTAGDKLRASEMALIAQQAELREASRQKDVFIAMLAHELRNPLAPIVTAAQLIAVRAGQDQQVARAAGIVLRQGRQLTRLVDDLLDVSRIHSAKLTLQMTAVDLLAVVHSAIETLQPVIDASSNRFVATLPAHPVMLHADGARLAQCISNLLHNAFKFTAGGRIDLRVVRESAGTVAITVTDTGRGISPEMLPRLFEMFSQEGTSGTAGNSGLGIGLALTHYLVQCHGGRLSAHSDGPGLGARFALTLPAGAAPPAVAPAGQATTVQRQAGRILVVDDNADAADTLQELLALHGFEAHTAHTGRAALHALAQGRYDAVLLDIGLPDMSGHEVADTARTRGLLPEDTLVVALTGWSDAESRNKSVQAGIDHHLNKPVQVDALLELLDCRTATA</sequence>
<evidence type="ECO:0000256" key="7">
    <source>
        <dbReference type="ARBA" id="ARBA00022741"/>
    </source>
</evidence>
<dbReference type="Pfam" id="PF02518">
    <property type="entry name" value="HATPase_c"/>
    <property type="match status" value="1"/>
</dbReference>
<feature type="transmembrane region" description="Helical" evidence="14">
    <location>
        <begin position="21"/>
        <end position="38"/>
    </location>
</feature>
<evidence type="ECO:0000256" key="13">
    <source>
        <dbReference type="PROSITE-ProRule" id="PRU00169"/>
    </source>
</evidence>
<evidence type="ECO:0000256" key="3">
    <source>
        <dbReference type="ARBA" id="ARBA00012438"/>
    </source>
</evidence>
<comment type="subcellular location">
    <subcellularLocation>
        <location evidence="2">Membrane</location>
        <topology evidence="2">Multi-pass membrane protein</topology>
    </subcellularLocation>
</comment>
<keyword evidence="11" id="KW-0902">Two-component regulatory system</keyword>
<dbReference type="SUPFAM" id="SSF55874">
    <property type="entry name" value="ATPase domain of HSP90 chaperone/DNA topoisomerase II/histidine kinase"/>
    <property type="match status" value="1"/>
</dbReference>
<feature type="domain" description="Response regulatory" evidence="16">
    <location>
        <begin position="397"/>
        <end position="514"/>
    </location>
</feature>
<dbReference type="Pfam" id="PF00072">
    <property type="entry name" value="Response_reg"/>
    <property type="match status" value="1"/>
</dbReference>
<dbReference type="Gene3D" id="3.40.50.2300">
    <property type="match status" value="1"/>
</dbReference>
<dbReference type="Gene3D" id="1.10.287.130">
    <property type="match status" value="1"/>
</dbReference>
<dbReference type="Pfam" id="PF00512">
    <property type="entry name" value="HisKA"/>
    <property type="match status" value="1"/>
</dbReference>
<dbReference type="SMART" id="SM00387">
    <property type="entry name" value="HATPase_c"/>
    <property type="match status" value="1"/>
</dbReference>
<proteinExistence type="predicted"/>
<dbReference type="Proteomes" id="UP000502415">
    <property type="component" value="Chromosome"/>
</dbReference>
<dbReference type="Gene3D" id="1.20.120.620">
    <property type="entry name" value="Backbone structure of the membrane domain of e. Coli histidine kinase receptor kdpd"/>
    <property type="match status" value="1"/>
</dbReference>
<dbReference type="InterPro" id="IPR004358">
    <property type="entry name" value="Sig_transdc_His_kin-like_C"/>
</dbReference>
<evidence type="ECO:0000259" key="16">
    <source>
        <dbReference type="PROSITE" id="PS50110"/>
    </source>
</evidence>
<feature type="transmembrane region" description="Helical" evidence="14">
    <location>
        <begin position="70"/>
        <end position="92"/>
    </location>
</feature>
<dbReference type="EMBL" id="CP051685">
    <property type="protein sequence ID" value="QJE00985.1"/>
    <property type="molecule type" value="Genomic_DNA"/>
</dbReference>
<keyword evidence="4 13" id="KW-0597">Phosphoprotein</keyword>
<evidence type="ECO:0000256" key="1">
    <source>
        <dbReference type="ARBA" id="ARBA00000085"/>
    </source>
</evidence>
<keyword evidence="8 17" id="KW-0418">Kinase</keyword>
<evidence type="ECO:0000313" key="18">
    <source>
        <dbReference type="Proteomes" id="UP000502415"/>
    </source>
</evidence>
<organism evidence="17 18">
    <name type="scientific">Massilia forsythiae</name>
    <dbReference type="NCBI Taxonomy" id="2728020"/>
    <lineage>
        <taxon>Bacteria</taxon>
        <taxon>Pseudomonadati</taxon>
        <taxon>Pseudomonadota</taxon>
        <taxon>Betaproteobacteria</taxon>
        <taxon>Burkholderiales</taxon>
        <taxon>Oxalobacteraceae</taxon>
        <taxon>Telluria group</taxon>
        <taxon>Massilia</taxon>
    </lineage>
</organism>
<keyword evidence="6 14" id="KW-0812">Transmembrane</keyword>
<dbReference type="GO" id="GO:0000155">
    <property type="term" value="F:phosphorelay sensor kinase activity"/>
    <property type="evidence" value="ECO:0007669"/>
    <property type="project" value="InterPro"/>
</dbReference>
<dbReference type="RefSeq" id="WP_170203014.1">
    <property type="nucleotide sequence ID" value="NZ_CP051685.1"/>
</dbReference>
<evidence type="ECO:0000256" key="10">
    <source>
        <dbReference type="ARBA" id="ARBA00022989"/>
    </source>
</evidence>
<evidence type="ECO:0000256" key="4">
    <source>
        <dbReference type="ARBA" id="ARBA00022553"/>
    </source>
</evidence>
<reference evidence="17 18" key="1">
    <citation type="submission" date="2020-04" db="EMBL/GenBank/DDBJ databases">
        <title>Genome sequencing of novel species.</title>
        <authorList>
            <person name="Heo J."/>
            <person name="Kim S.-J."/>
            <person name="Kim J.-S."/>
            <person name="Hong S.-B."/>
            <person name="Kwon S.-W."/>
        </authorList>
    </citation>
    <scope>NUCLEOTIDE SEQUENCE [LARGE SCALE GENOMIC DNA]</scope>
    <source>
        <strain evidence="17 18">GN2-R2</strain>
    </source>
</reference>
<dbReference type="InterPro" id="IPR001789">
    <property type="entry name" value="Sig_transdc_resp-reg_receiver"/>
</dbReference>
<dbReference type="InterPro" id="IPR003661">
    <property type="entry name" value="HisK_dim/P_dom"/>
</dbReference>
<evidence type="ECO:0000259" key="15">
    <source>
        <dbReference type="PROSITE" id="PS50109"/>
    </source>
</evidence>
<dbReference type="SUPFAM" id="SSF47384">
    <property type="entry name" value="Homodimeric domain of signal transducing histidine kinase"/>
    <property type="match status" value="1"/>
</dbReference>
<dbReference type="EC" id="2.7.13.3" evidence="3"/>
<dbReference type="InterPro" id="IPR003594">
    <property type="entry name" value="HATPase_dom"/>
</dbReference>
<dbReference type="SUPFAM" id="SSF52172">
    <property type="entry name" value="CheY-like"/>
    <property type="match status" value="1"/>
</dbReference>
<dbReference type="SMART" id="SM00388">
    <property type="entry name" value="HisKA"/>
    <property type="match status" value="1"/>
</dbReference>
<dbReference type="AlphaFoldDB" id="A0A7Z2ZT91"/>
<feature type="domain" description="Histidine kinase" evidence="15">
    <location>
        <begin position="159"/>
        <end position="377"/>
    </location>
</feature>
<keyword evidence="9" id="KW-0067">ATP-binding</keyword>
<evidence type="ECO:0000256" key="5">
    <source>
        <dbReference type="ARBA" id="ARBA00022679"/>
    </source>
</evidence>
<feature type="transmembrane region" description="Helical" evidence="14">
    <location>
        <begin position="44"/>
        <end position="63"/>
    </location>
</feature>
<dbReference type="PROSITE" id="PS50110">
    <property type="entry name" value="RESPONSE_REGULATORY"/>
    <property type="match status" value="1"/>
</dbReference>
<dbReference type="GO" id="GO:0005524">
    <property type="term" value="F:ATP binding"/>
    <property type="evidence" value="ECO:0007669"/>
    <property type="project" value="UniProtKB-KW"/>
</dbReference>
<keyword evidence="10 14" id="KW-1133">Transmembrane helix</keyword>
<comment type="catalytic activity">
    <reaction evidence="1">
        <text>ATP + protein L-histidine = ADP + protein N-phospho-L-histidine.</text>
        <dbReference type="EC" id="2.7.13.3"/>
    </reaction>
</comment>
<feature type="transmembrane region" description="Helical" evidence="14">
    <location>
        <begin position="98"/>
        <end position="116"/>
    </location>
</feature>
<dbReference type="InterPro" id="IPR038318">
    <property type="entry name" value="KdpD_sf"/>
</dbReference>
<protein>
    <recommendedName>
        <fullName evidence="3">histidine kinase</fullName>
        <ecNumber evidence="3">2.7.13.3</ecNumber>
    </recommendedName>
</protein>
<dbReference type="CDD" id="cd00082">
    <property type="entry name" value="HisKA"/>
    <property type="match status" value="1"/>
</dbReference>
<dbReference type="PANTHER" id="PTHR43547:SF2">
    <property type="entry name" value="HYBRID SIGNAL TRANSDUCTION HISTIDINE KINASE C"/>
    <property type="match status" value="1"/>
</dbReference>
<dbReference type="PRINTS" id="PR00344">
    <property type="entry name" value="BCTRLSENSOR"/>
</dbReference>
<keyword evidence="7" id="KW-0547">Nucleotide-binding</keyword>
<dbReference type="KEGG" id="mfy:HH212_13880"/>
<evidence type="ECO:0000256" key="11">
    <source>
        <dbReference type="ARBA" id="ARBA00023012"/>
    </source>
</evidence>
<dbReference type="InterPro" id="IPR005467">
    <property type="entry name" value="His_kinase_dom"/>
</dbReference>
<dbReference type="GO" id="GO:0016020">
    <property type="term" value="C:membrane"/>
    <property type="evidence" value="ECO:0007669"/>
    <property type="project" value="UniProtKB-SubCell"/>
</dbReference>
<dbReference type="InterPro" id="IPR011006">
    <property type="entry name" value="CheY-like_superfamily"/>
</dbReference>
<evidence type="ECO:0000313" key="17">
    <source>
        <dbReference type="EMBL" id="QJE00985.1"/>
    </source>
</evidence>
<dbReference type="InterPro" id="IPR036890">
    <property type="entry name" value="HATPase_C_sf"/>
</dbReference>
<name>A0A7Z2ZT91_9BURK</name>
<feature type="modified residue" description="4-aspartylphosphate" evidence="13">
    <location>
        <position position="446"/>
    </location>
</feature>
<evidence type="ECO:0000256" key="6">
    <source>
        <dbReference type="ARBA" id="ARBA00022692"/>
    </source>
</evidence>
<keyword evidence="18" id="KW-1185">Reference proteome</keyword>
<keyword evidence="12 14" id="KW-0472">Membrane</keyword>
<accession>A0A7Z2ZT91</accession>
<dbReference type="SMART" id="SM00448">
    <property type="entry name" value="REC"/>
    <property type="match status" value="1"/>
</dbReference>
<evidence type="ECO:0000256" key="9">
    <source>
        <dbReference type="ARBA" id="ARBA00022840"/>
    </source>
</evidence>
<evidence type="ECO:0000256" key="8">
    <source>
        <dbReference type="ARBA" id="ARBA00022777"/>
    </source>
</evidence>
<evidence type="ECO:0000256" key="2">
    <source>
        <dbReference type="ARBA" id="ARBA00004141"/>
    </source>
</evidence>
<evidence type="ECO:0000256" key="12">
    <source>
        <dbReference type="ARBA" id="ARBA00023136"/>
    </source>
</evidence>
<gene>
    <name evidence="17" type="ORF">HH212_13880</name>
</gene>
<dbReference type="PROSITE" id="PS50109">
    <property type="entry name" value="HIS_KIN"/>
    <property type="match status" value="1"/>
</dbReference>
<dbReference type="InterPro" id="IPR036097">
    <property type="entry name" value="HisK_dim/P_sf"/>
</dbReference>
<evidence type="ECO:0000256" key="14">
    <source>
        <dbReference type="SAM" id="Phobius"/>
    </source>
</evidence>
<dbReference type="Pfam" id="PF13493">
    <property type="entry name" value="DUF4118"/>
    <property type="match status" value="1"/>
</dbReference>
<dbReference type="InterPro" id="IPR025201">
    <property type="entry name" value="KdpD_TM"/>
</dbReference>
<dbReference type="PANTHER" id="PTHR43547">
    <property type="entry name" value="TWO-COMPONENT HISTIDINE KINASE"/>
    <property type="match status" value="1"/>
</dbReference>
<keyword evidence="5" id="KW-0808">Transferase</keyword>